<dbReference type="InterPro" id="IPR001041">
    <property type="entry name" value="2Fe-2S_ferredoxin-type"/>
</dbReference>
<proteinExistence type="predicted"/>
<evidence type="ECO:0000256" key="2">
    <source>
        <dbReference type="ARBA" id="ARBA00022723"/>
    </source>
</evidence>
<dbReference type="InterPro" id="IPR002888">
    <property type="entry name" value="2Fe-2S-bd"/>
</dbReference>
<dbReference type="PROSITE" id="PS51085">
    <property type="entry name" value="2FE2S_FER_2"/>
    <property type="match status" value="1"/>
</dbReference>
<gene>
    <name evidence="6" type="ORF">NDO55_11225</name>
</gene>
<evidence type="ECO:0000313" key="7">
    <source>
        <dbReference type="Proteomes" id="UP001155128"/>
    </source>
</evidence>
<organism evidence="6 7">
    <name type="scientific">Sphingomicrobium sediminis</name>
    <dbReference type="NCBI Taxonomy" id="2950949"/>
    <lineage>
        <taxon>Bacteria</taxon>
        <taxon>Pseudomonadati</taxon>
        <taxon>Pseudomonadota</taxon>
        <taxon>Alphaproteobacteria</taxon>
        <taxon>Sphingomonadales</taxon>
        <taxon>Sphingomonadaceae</taxon>
        <taxon>Sphingomicrobium</taxon>
    </lineage>
</organism>
<evidence type="ECO:0000256" key="4">
    <source>
        <dbReference type="ARBA" id="ARBA00023014"/>
    </source>
</evidence>
<dbReference type="Gene3D" id="3.10.20.30">
    <property type="match status" value="1"/>
</dbReference>
<keyword evidence="1" id="KW-0001">2Fe-2S</keyword>
<dbReference type="Proteomes" id="UP001155128">
    <property type="component" value="Unassembled WGS sequence"/>
</dbReference>
<feature type="domain" description="2Fe-2S ferredoxin-type" evidence="5">
    <location>
        <begin position="1"/>
        <end position="76"/>
    </location>
</feature>
<dbReference type="SUPFAM" id="SSF54292">
    <property type="entry name" value="2Fe-2S ferredoxin-like"/>
    <property type="match status" value="1"/>
</dbReference>
<keyword evidence="7" id="KW-1185">Reference proteome</keyword>
<dbReference type="RefSeq" id="WP_252115251.1">
    <property type="nucleotide sequence ID" value="NZ_JAMSHT010000001.1"/>
</dbReference>
<comment type="caution">
    <text evidence="6">The sequence shown here is derived from an EMBL/GenBank/DDBJ whole genome shotgun (WGS) entry which is preliminary data.</text>
</comment>
<dbReference type="InterPro" id="IPR036884">
    <property type="entry name" value="2Fe-2S-bd_dom_sf"/>
</dbReference>
<dbReference type="GO" id="GO:0046872">
    <property type="term" value="F:metal ion binding"/>
    <property type="evidence" value="ECO:0007669"/>
    <property type="project" value="UniProtKB-KW"/>
</dbReference>
<evidence type="ECO:0000256" key="3">
    <source>
        <dbReference type="ARBA" id="ARBA00023004"/>
    </source>
</evidence>
<dbReference type="Pfam" id="PF01799">
    <property type="entry name" value="Fer2_2"/>
    <property type="match status" value="1"/>
</dbReference>
<keyword evidence="3" id="KW-0408">Iron</keyword>
<dbReference type="GO" id="GO:0016491">
    <property type="term" value="F:oxidoreductase activity"/>
    <property type="evidence" value="ECO:0007669"/>
    <property type="project" value="InterPro"/>
</dbReference>
<evidence type="ECO:0000259" key="5">
    <source>
        <dbReference type="PROSITE" id="PS51085"/>
    </source>
</evidence>
<dbReference type="AlphaFoldDB" id="A0A9X2EN14"/>
<dbReference type="EMBL" id="JAMSHT010000001">
    <property type="protein sequence ID" value="MCM8558389.1"/>
    <property type="molecule type" value="Genomic_DNA"/>
</dbReference>
<dbReference type="Pfam" id="PF00111">
    <property type="entry name" value="Fer2"/>
    <property type="match status" value="1"/>
</dbReference>
<dbReference type="Gene3D" id="1.10.150.120">
    <property type="entry name" value="[2Fe-2S]-binding domain"/>
    <property type="match status" value="1"/>
</dbReference>
<dbReference type="PANTHER" id="PTHR44379:SF2">
    <property type="entry name" value="BLR6218 PROTEIN"/>
    <property type="match status" value="1"/>
</dbReference>
<accession>A0A9X2EN14</accession>
<protein>
    <submittedName>
        <fullName evidence="6">2Fe-2S iron-sulfur cluster-binding protein</fullName>
    </submittedName>
</protein>
<reference evidence="6" key="1">
    <citation type="submission" date="2022-06" db="EMBL/GenBank/DDBJ databases">
        <title>Sphingomicrobium sedimins sp. nov., a marine bacterium isolated from tidal flat.</title>
        <authorList>
            <person name="Kim C.-H."/>
            <person name="Yoo Y."/>
            <person name="Kim J.-J."/>
        </authorList>
    </citation>
    <scope>NUCLEOTIDE SEQUENCE</scope>
    <source>
        <strain evidence="6">GRR-S6-50</strain>
    </source>
</reference>
<dbReference type="InterPro" id="IPR012675">
    <property type="entry name" value="Beta-grasp_dom_sf"/>
</dbReference>
<dbReference type="PANTHER" id="PTHR44379">
    <property type="entry name" value="OXIDOREDUCTASE WITH IRON-SULFUR SUBUNIT"/>
    <property type="match status" value="1"/>
</dbReference>
<dbReference type="GO" id="GO:0051537">
    <property type="term" value="F:2 iron, 2 sulfur cluster binding"/>
    <property type="evidence" value="ECO:0007669"/>
    <property type="project" value="UniProtKB-KW"/>
</dbReference>
<dbReference type="InterPro" id="IPR036010">
    <property type="entry name" value="2Fe-2S_ferredoxin-like_sf"/>
</dbReference>
<keyword evidence="2" id="KW-0479">Metal-binding</keyword>
<name>A0A9X2EN14_9SPHN</name>
<sequence>MTRFTLNGRPLAFDLDPQTPLLFALRDAANITSAKYGCDDQSCHACTVLVDGQAVRSCTLTIARAEGAVVQTVEGLAPDDPLFSAWEDEQVSLCGFCDPGFMCALSALLAVNSAPTEEELAAIPNRCPCGAGPRIRKAAQLAARRIRQASAPQAVQTADSNLTEGFSLGSGGDGN</sequence>
<dbReference type="InterPro" id="IPR051452">
    <property type="entry name" value="Diverse_Oxidoreductases"/>
</dbReference>
<keyword evidence="4" id="KW-0411">Iron-sulfur</keyword>
<evidence type="ECO:0000256" key="1">
    <source>
        <dbReference type="ARBA" id="ARBA00022714"/>
    </source>
</evidence>
<evidence type="ECO:0000313" key="6">
    <source>
        <dbReference type="EMBL" id="MCM8558389.1"/>
    </source>
</evidence>
<dbReference type="SUPFAM" id="SSF47741">
    <property type="entry name" value="CO dehydrogenase ISP C-domain like"/>
    <property type="match status" value="1"/>
</dbReference>